<dbReference type="OrthoDB" id="21643at2759"/>
<reference evidence="3" key="1">
    <citation type="journal article" date="2021" name="New Phytol.">
        <title>Evolutionary innovations through gain and loss of genes in the ectomycorrhizal Boletales.</title>
        <authorList>
            <person name="Wu G."/>
            <person name="Miyauchi S."/>
            <person name="Morin E."/>
            <person name="Kuo A."/>
            <person name="Drula E."/>
            <person name="Varga T."/>
            <person name="Kohler A."/>
            <person name="Feng B."/>
            <person name="Cao Y."/>
            <person name="Lipzen A."/>
            <person name="Daum C."/>
            <person name="Hundley H."/>
            <person name="Pangilinan J."/>
            <person name="Johnson J."/>
            <person name="Barry K."/>
            <person name="LaButti K."/>
            <person name="Ng V."/>
            <person name="Ahrendt S."/>
            <person name="Min B."/>
            <person name="Choi I.G."/>
            <person name="Park H."/>
            <person name="Plett J.M."/>
            <person name="Magnuson J."/>
            <person name="Spatafora J.W."/>
            <person name="Nagy L.G."/>
            <person name="Henrissat B."/>
            <person name="Grigoriev I.V."/>
            <person name="Yang Z.L."/>
            <person name="Xu J."/>
            <person name="Martin F.M."/>
        </authorList>
    </citation>
    <scope>NUCLEOTIDE SEQUENCE</scope>
    <source>
        <strain evidence="3">KKN 215</strain>
    </source>
</reference>
<dbReference type="Gene3D" id="3.30.70.330">
    <property type="match status" value="1"/>
</dbReference>
<dbReference type="SUPFAM" id="SSF54928">
    <property type="entry name" value="RNA-binding domain, RBD"/>
    <property type="match status" value="1"/>
</dbReference>
<dbReference type="AlphaFoldDB" id="A0A8K0UV49"/>
<evidence type="ECO:0000256" key="2">
    <source>
        <dbReference type="SAM" id="MobiDB-lite"/>
    </source>
</evidence>
<dbReference type="GO" id="GO:0003723">
    <property type="term" value="F:RNA binding"/>
    <property type="evidence" value="ECO:0007669"/>
    <property type="project" value="UniProtKB-KW"/>
</dbReference>
<feature type="region of interest" description="Disordered" evidence="2">
    <location>
        <begin position="236"/>
        <end position="306"/>
    </location>
</feature>
<keyword evidence="1" id="KW-0694">RNA-binding</keyword>
<feature type="compositionally biased region" description="Acidic residues" evidence="2">
    <location>
        <begin position="245"/>
        <end position="255"/>
    </location>
</feature>
<feature type="region of interest" description="Disordered" evidence="2">
    <location>
        <begin position="345"/>
        <end position="392"/>
    </location>
</feature>
<comment type="caution">
    <text evidence="3">The sequence shown here is derived from an EMBL/GenBank/DDBJ whole genome shotgun (WGS) entry which is preliminary data.</text>
</comment>
<feature type="region of interest" description="Disordered" evidence="2">
    <location>
        <begin position="538"/>
        <end position="558"/>
    </location>
</feature>
<evidence type="ECO:0000313" key="4">
    <source>
        <dbReference type="Proteomes" id="UP000813824"/>
    </source>
</evidence>
<gene>
    <name evidence="3" type="ORF">BXZ70DRAFT_888558</name>
</gene>
<organism evidence="3 4">
    <name type="scientific">Cristinia sonorae</name>
    <dbReference type="NCBI Taxonomy" id="1940300"/>
    <lineage>
        <taxon>Eukaryota</taxon>
        <taxon>Fungi</taxon>
        <taxon>Dikarya</taxon>
        <taxon>Basidiomycota</taxon>
        <taxon>Agaricomycotina</taxon>
        <taxon>Agaricomycetes</taxon>
        <taxon>Agaricomycetidae</taxon>
        <taxon>Agaricales</taxon>
        <taxon>Pleurotineae</taxon>
        <taxon>Stephanosporaceae</taxon>
        <taxon>Cristinia</taxon>
    </lineage>
</organism>
<dbReference type="PANTHER" id="PTHR48029">
    <property type="entry name" value="NUCLEOLAR PROTEIN 8"/>
    <property type="match status" value="1"/>
</dbReference>
<feature type="compositionally biased region" description="Basic residues" evidence="2">
    <location>
        <begin position="538"/>
        <end position="550"/>
    </location>
</feature>
<dbReference type="EMBL" id="JAEVFJ010000006">
    <property type="protein sequence ID" value="KAH8104121.1"/>
    <property type="molecule type" value="Genomic_DNA"/>
</dbReference>
<evidence type="ECO:0000256" key="1">
    <source>
        <dbReference type="ARBA" id="ARBA00022884"/>
    </source>
</evidence>
<sequence>MSFDEVITKRLHVSGLTPAISPTDLSAKLGSFGTVKALDGFGALNAVGEPKKFGYITLETTKPQLAKCMNILSGVTWKGTKLRLGEAKPDFRERIAKEIAPPDPDTVPPARKKRRLARGVQGIHALDMSLVTPENVQTRGGWRVTPLGRIVRPIRMRPDHPLPDPLVKTAAVKSQEKKKVKGAGKEKEKKRQRVRDPPTRARRRTIDPTKWDSQHLKGVFLDGGMPLGLVHHAATVSKEAGGSSSEDDSSEDDEETRAAMDIFEDEQQAHDELPTNIPHIPPISVALQPSPSKPQAAQIVPPSDLREETKNTLGFLQSLFGNKDGDWGGAESVGSDVDVANLKEVEDGDGDDVEFVPRAREEVDTVMQDTQGSSSDGDDSEGPEPATTVTLPPPVKVQKTKLKDLFAPREEEAGFSLLGHLELDDDLDLDEDILGLNLGPSEPSAPIVTAATTVTPVPAATRRFQAADFVIGDASQPLFFPLPLEERGAQKSRIKDPLDVAKERGWDWRTFCRTETEEEIRKRWEETKGDLTRDWKRRHREAVKSRRRRGGFGGDDHE</sequence>
<feature type="region of interest" description="Disordered" evidence="2">
    <location>
        <begin position="155"/>
        <end position="210"/>
    </location>
</feature>
<evidence type="ECO:0000313" key="3">
    <source>
        <dbReference type="EMBL" id="KAH8104121.1"/>
    </source>
</evidence>
<protein>
    <recommendedName>
        <fullName evidence="5">RRM domain-containing protein</fullName>
    </recommendedName>
</protein>
<dbReference type="InterPro" id="IPR012677">
    <property type="entry name" value="Nucleotide-bd_a/b_plait_sf"/>
</dbReference>
<name>A0A8K0UV49_9AGAR</name>
<dbReference type="Proteomes" id="UP000813824">
    <property type="component" value="Unassembled WGS sequence"/>
</dbReference>
<dbReference type="PANTHER" id="PTHR48029:SF1">
    <property type="entry name" value="NUCLEOLAR PROTEIN 8"/>
    <property type="match status" value="1"/>
</dbReference>
<proteinExistence type="predicted"/>
<accession>A0A8K0UV49</accession>
<feature type="compositionally biased region" description="Basic and acidic residues" evidence="2">
    <location>
        <begin position="183"/>
        <end position="210"/>
    </location>
</feature>
<evidence type="ECO:0008006" key="5">
    <source>
        <dbReference type="Google" id="ProtNLM"/>
    </source>
</evidence>
<dbReference type="InterPro" id="IPR035979">
    <property type="entry name" value="RBD_domain_sf"/>
</dbReference>
<keyword evidence="4" id="KW-1185">Reference proteome</keyword>